<dbReference type="EMBL" id="MU971425">
    <property type="protein sequence ID" value="KAK9235229.1"/>
    <property type="molecule type" value="Genomic_DNA"/>
</dbReference>
<name>A0ACC3SVR1_LIPKO</name>
<evidence type="ECO:0000313" key="1">
    <source>
        <dbReference type="EMBL" id="KAK9235229.1"/>
    </source>
</evidence>
<protein>
    <submittedName>
        <fullName evidence="1">Uncharacterized protein</fullName>
    </submittedName>
</protein>
<accession>A0ACC3SVR1</accession>
<sequence length="535" mass="61705">MVGVAGKSQACNTCKRRRVKCDLRRPTCFRCEKANITCAGYERDHIFINCTPTQRSLTAASVIAEAKLEDSKQRLLPVYEEDVRSLIFQATNPSSCLPVEFRRNAAKLLRKIYCPEKHWHAMGSACAWLGYLDVLTEESQALDLAILAFCVVQTQLTKTSSFSLEEGLQFYSDALRHHRTDLQDEHKRSRDESLATITVLTTCELFANPIDLPWRVHALGIAEILRLRAQSGPQTRTWNRLSSRLRLVCILDSLTKEQPRFRSSGEWLAMSRNVYSQPVDRLLDIITNVPATFGQCNALMDGAHPEQQDNEMTSIIKELIGVVNQIHHWQNRTKFDGSRIPYWAVLSQIHNPADDKYPTKLFPFALEFDSLDSAIMFSFTWSACLQIFNKIIHIHRWFSSYAAYLPGLQETFGHVMQQDLQTTSTDESDYMDPNKISIYFIKAEADKLGRLLCQCVEYCFRTDVGTLGPQSFRYPQWTMRQFFRQNAGYERELEWALQIKYVSGPRLYDKLELMEFEDNPRPMSYITEKELIGHI</sequence>
<reference evidence="2" key="1">
    <citation type="journal article" date="2024" name="Front. Bioeng. Biotechnol.">
        <title>Genome-scale model development and genomic sequencing of the oleaginous clade Lipomyces.</title>
        <authorList>
            <person name="Czajka J.J."/>
            <person name="Han Y."/>
            <person name="Kim J."/>
            <person name="Mondo S.J."/>
            <person name="Hofstad B.A."/>
            <person name="Robles A."/>
            <person name="Haridas S."/>
            <person name="Riley R."/>
            <person name="LaButti K."/>
            <person name="Pangilinan J."/>
            <person name="Andreopoulos W."/>
            <person name="Lipzen A."/>
            <person name="Yan J."/>
            <person name="Wang M."/>
            <person name="Ng V."/>
            <person name="Grigoriev I.V."/>
            <person name="Spatafora J.W."/>
            <person name="Magnuson J.K."/>
            <person name="Baker S.E."/>
            <person name="Pomraning K.R."/>
        </authorList>
    </citation>
    <scope>NUCLEOTIDE SEQUENCE [LARGE SCALE GENOMIC DNA]</scope>
    <source>
        <strain evidence="2">CBS 7786</strain>
    </source>
</reference>
<dbReference type="Proteomes" id="UP001433508">
    <property type="component" value="Unassembled WGS sequence"/>
</dbReference>
<comment type="caution">
    <text evidence="1">The sequence shown here is derived from an EMBL/GenBank/DDBJ whole genome shotgun (WGS) entry which is preliminary data.</text>
</comment>
<proteinExistence type="predicted"/>
<organism evidence="1 2">
    <name type="scientific">Lipomyces kononenkoae</name>
    <name type="common">Yeast</name>
    <dbReference type="NCBI Taxonomy" id="34357"/>
    <lineage>
        <taxon>Eukaryota</taxon>
        <taxon>Fungi</taxon>
        <taxon>Dikarya</taxon>
        <taxon>Ascomycota</taxon>
        <taxon>Saccharomycotina</taxon>
        <taxon>Lipomycetes</taxon>
        <taxon>Lipomycetales</taxon>
        <taxon>Lipomycetaceae</taxon>
        <taxon>Lipomyces</taxon>
    </lineage>
</organism>
<evidence type="ECO:0000313" key="2">
    <source>
        <dbReference type="Proteomes" id="UP001433508"/>
    </source>
</evidence>
<gene>
    <name evidence="1" type="ORF">V1525DRAFT_390679</name>
</gene>
<keyword evidence="2" id="KW-1185">Reference proteome</keyword>